<name>A0A8D8RL78_9HEMI</name>
<organism evidence="2">
    <name type="scientific">Cacopsylla melanoneura</name>
    <dbReference type="NCBI Taxonomy" id="428564"/>
    <lineage>
        <taxon>Eukaryota</taxon>
        <taxon>Metazoa</taxon>
        <taxon>Ecdysozoa</taxon>
        <taxon>Arthropoda</taxon>
        <taxon>Hexapoda</taxon>
        <taxon>Insecta</taxon>
        <taxon>Pterygota</taxon>
        <taxon>Neoptera</taxon>
        <taxon>Paraneoptera</taxon>
        <taxon>Hemiptera</taxon>
        <taxon>Sternorrhyncha</taxon>
        <taxon>Psylloidea</taxon>
        <taxon>Psyllidae</taxon>
        <taxon>Psyllinae</taxon>
        <taxon>Cacopsylla</taxon>
    </lineage>
</organism>
<feature type="region of interest" description="Disordered" evidence="1">
    <location>
        <begin position="65"/>
        <end position="93"/>
    </location>
</feature>
<reference evidence="2" key="1">
    <citation type="submission" date="2021-05" db="EMBL/GenBank/DDBJ databases">
        <authorList>
            <person name="Alioto T."/>
            <person name="Alioto T."/>
            <person name="Gomez Garrido J."/>
        </authorList>
    </citation>
    <scope>NUCLEOTIDE SEQUENCE</scope>
</reference>
<dbReference type="EMBL" id="HBUF01171976">
    <property type="protein sequence ID" value="CAG6653008.1"/>
    <property type="molecule type" value="Transcribed_RNA"/>
</dbReference>
<accession>A0A8D8RL78</accession>
<evidence type="ECO:0000313" key="2">
    <source>
        <dbReference type="EMBL" id="CAG6652806.1"/>
    </source>
</evidence>
<dbReference type="AlphaFoldDB" id="A0A8D8RL78"/>
<evidence type="ECO:0000256" key="1">
    <source>
        <dbReference type="SAM" id="MobiDB-lite"/>
    </source>
</evidence>
<dbReference type="EMBL" id="HBUF01171906">
    <property type="protein sequence ID" value="CAG6652806.1"/>
    <property type="molecule type" value="Transcribed_RNA"/>
</dbReference>
<proteinExistence type="predicted"/>
<sequence>MGFMSGEHAGCSRTSISASLRKLLTVAATCGRALSCIRMNPSPINGRKGMTIGSKMSVMYRSAFKDPPSTTCRTVRPPRQMPPHTMIEPPPNSIVPTMLHCAYRSPGRLST</sequence>
<protein>
    <submittedName>
        <fullName evidence="2">Uncharacterized protein</fullName>
    </submittedName>
</protein>